<reference evidence="2" key="1">
    <citation type="journal article" date="2023" name="G3 (Bethesda)">
        <title>Genome assembly and association tests identify interacting loci associated with vigor, precocity, and sex in interspecific pistachio rootstocks.</title>
        <authorList>
            <person name="Palmer W."/>
            <person name="Jacygrad E."/>
            <person name="Sagayaradj S."/>
            <person name="Cavanaugh K."/>
            <person name="Han R."/>
            <person name="Bertier L."/>
            <person name="Beede B."/>
            <person name="Kafkas S."/>
            <person name="Golino D."/>
            <person name="Preece J."/>
            <person name="Michelmore R."/>
        </authorList>
    </citation>
    <scope>NUCLEOTIDE SEQUENCE [LARGE SCALE GENOMIC DNA]</scope>
</reference>
<name>A0ACC0XHC7_9ROSI</name>
<dbReference type="Proteomes" id="UP001163603">
    <property type="component" value="Chromosome 12"/>
</dbReference>
<gene>
    <name evidence="1" type="ORF">Pint_10120</name>
</gene>
<organism evidence="1 2">
    <name type="scientific">Pistacia integerrima</name>
    <dbReference type="NCBI Taxonomy" id="434235"/>
    <lineage>
        <taxon>Eukaryota</taxon>
        <taxon>Viridiplantae</taxon>
        <taxon>Streptophyta</taxon>
        <taxon>Embryophyta</taxon>
        <taxon>Tracheophyta</taxon>
        <taxon>Spermatophyta</taxon>
        <taxon>Magnoliopsida</taxon>
        <taxon>eudicotyledons</taxon>
        <taxon>Gunneridae</taxon>
        <taxon>Pentapetalae</taxon>
        <taxon>rosids</taxon>
        <taxon>malvids</taxon>
        <taxon>Sapindales</taxon>
        <taxon>Anacardiaceae</taxon>
        <taxon>Pistacia</taxon>
    </lineage>
</organism>
<dbReference type="EMBL" id="CM047747">
    <property type="protein sequence ID" value="KAJ0017515.1"/>
    <property type="molecule type" value="Genomic_DNA"/>
</dbReference>
<evidence type="ECO:0000313" key="1">
    <source>
        <dbReference type="EMBL" id="KAJ0017515.1"/>
    </source>
</evidence>
<proteinExistence type="predicted"/>
<accession>A0ACC0XHC7</accession>
<protein>
    <submittedName>
        <fullName evidence="1">Uncharacterized protein</fullName>
    </submittedName>
</protein>
<sequence>MKKEKKKTYLGDEEREEGRGGSRCKVEGGGNGVTMRVLSSLCLSLFVSWGVVEIVTNGIYPSIEHRATVNSMKERLSIATFYSPKVDGKLGPAPSLITPETPALFKTISVADYFKGFFSRQLQGKSYLDVLKVQNENESG</sequence>
<comment type="caution">
    <text evidence="1">The sequence shown here is derived from an EMBL/GenBank/DDBJ whole genome shotgun (WGS) entry which is preliminary data.</text>
</comment>
<evidence type="ECO:0000313" key="2">
    <source>
        <dbReference type="Proteomes" id="UP001163603"/>
    </source>
</evidence>
<keyword evidence="2" id="KW-1185">Reference proteome</keyword>